<proteinExistence type="predicted"/>
<gene>
    <name evidence="3" type="ORF">EXIGLDRAFT_748782</name>
</gene>
<dbReference type="OrthoDB" id="5569250at2759"/>
<feature type="region of interest" description="Disordered" evidence="1">
    <location>
        <begin position="741"/>
        <end position="833"/>
    </location>
</feature>
<accession>A0A166AQ69</accession>
<evidence type="ECO:0000259" key="2">
    <source>
        <dbReference type="Pfam" id="PF17667"/>
    </source>
</evidence>
<feature type="compositionally biased region" description="Low complexity" evidence="1">
    <location>
        <begin position="786"/>
        <end position="805"/>
    </location>
</feature>
<dbReference type="Proteomes" id="UP000077266">
    <property type="component" value="Unassembled WGS sequence"/>
</dbReference>
<protein>
    <recommendedName>
        <fullName evidence="2">Fungal-type protein kinase domain-containing protein</fullName>
    </recommendedName>
</protein>
<dbReference type="InParanoid" id="A0A166AQ69"/>
<reference evidence="3 4" key="1">
    <citation type="journal article" date="2016" name="Mol. Biol. Evol.">
        <title>Comparative Genomics of Early-Diverging Mushroom-Forming Fungi Provides Insights into the Origins of Lignocellulose Decay Capabilities.</title>
        <authorList>
            <person name="Nagy L.G."/>
            <person name="Riley R."/>
            <person name="Tritt A."/>
            <person name="Adam C."/>
            <person name="Daum C."/>
            <person name="Floudas D."/>
            <person name="Sun H."/>
            <person name="Yadav J.S."/>
            <person name="Pangilinan J."/>
            <person name="Larsson K.H."/>
            <person name="Matsuura K."/>
            <person name="Barry K."/>
            <person name="Labutti K."/>
            <person name="Kuo R."/>
            <person name="Ohm R.A."/>
            <person name="Bhattacharya S.S."/>
            <person name="Shirouzu T."/>
            <person name="Yoshinaga Y."/>
            <person name="Martin F.M."/>
            <person name="Grigoriev I.V."/>
            <person name="Hibbett D.S."/>
        </authorList>
    </citation>
    <scope>NUCLEOTIDE SEQUENCE [LARGE SCALE GENOMIC DNA]</scope>
    <source>
        <strain evidence="3 4">HHB12029</strain>
    </source>
</reference>
<evidence type="ECO:0000313" key="4">
    <source>
        <dbReference type="Proteomes" id="UP000077266"/>
    </source>
</evidence>
<evidence type="ECO:0000256" key="1">
    <source>
        <dbReference type="SAM" id="MobiDB-lite"/>
    </source>
</evidence>
<organism evidence="3 4">
    <name type="scientific">Exidia glandulosa HHB12029</name>
    <dbReference type="NCBI Taxonomy" id="1314781"/>
    <lineage>
        <taxon>Eukaryota</taxon>
        <taxon>Fungi</taxon>
        <taxon>Dikarya</taxon>
        <taxon>Basidiomycota</taxon>
        <taxon>Agaricomycotina</taxon>
        <taxon>Agaricomycetes</taxon>
        <taxon>Auriculariales</taxon>
        <taxon>Exidiaceae</taxon>
        <taxon>Exidia</taxon>
    </lineage>
</organism>
<dbReference type="EMBL" id="KV425978">
    <property type="protein sequence ID" value="KZV94109.1"/>
    <property type="molecule type" value="Genomic_DNA"/>
</dbReference>
<feature type="domain" description="Fungal-type protein kinase" evidence="2">
    <location>
        <begin position="213"/>
        <end position="623"/>
    </location>
</feature>
<evidence type="ECO:0000313" key="3">
    <source>
        <dbReference type="EMBL" id="KZV94109.1"/>
    </source>
</evidence>
<dbReference type="Pfam" id="PF17667">
    <property type="entry name" value="Pkinase_fungal"/>
    <property type="match status" value="1"/>
</dbReference>
<sequence length="833" mass="92581">MSDIPPAVLPLIASPLKNGPGPATRAARTTHLRNENYIVELDLPSFEFVFFRDAPLEPTTSYLSAADYKKHIRNIRSKGETAAYAHTLALLNVLCAAYDRVHDVPEEQRLAFVDHHSHSPRHHPHSYINKCAKQQPDIVAIYKRLAKLLEQDIEVWEARDKNGLKPAVAWHHILSALEGKGPLSGDPLCQAATYAGSLLQARPDLPANFCIAYEANDFRILLSDSAAVYATPRIAWDDANALRLLLLYMHSLHQPLLVDPTISLAPPGSTRSVDWADRPYACPPVWLVSDDQTQYRVDQILSVGEPWTRMNWVGRSTHYGPLGEDMVDGPAVIIKDSYSDTRRLDASSEGAILDEIHKNGQHVLGVMRKKHAYRVVDGDGNAIGSIVVRIRITNPQPGPQKVIPRRLKYRLILDGSADRSLSTCRSVKEFLMVMYDVLEVDWFLYQICGIHHRDISPWNVIRLTDVDLAALALSISDLSLSVRNEQPKFIRALLSYKDADFTRKNLPSCLVIDFDNAKQGGLLVGAHRTGTPTFIARAKCTMPQPPNNSALRPMLALEGVPYESYVQVHGVEHYEAQSKLHSERTFDHDRCDRALNASDLSTVTVADSIRHDAESCYWIFAWFLALALPASAKDKEDDTIGMGDAFARLDKHRIVGWDDSRDGIITRGTSTIYWQGVLHSDMQAFAPLMAALTRLQTPSYDLWEPKIDECNLHEAMQRLILCEIWRLQTEGDVALHTRQRVPTVVSEEGHTNTAPSNHAKRTAEGLPDVDLRMAKKAKGINSGTLEPETASAPPTETPATGPSTSRLATTANTRRSAVGSRKDKTKGAKTGKA</sequence>
<keyword evidence="4" id="KW-1185">Reference proteome</keyword>
<feature type="compositionally biased region" description="Polar residues" evidence="1">
    <location>
        <begin position="806"/>
        <end position="815"/>
    </location>
</feature>
<name>A0A166AQ69_EXIGL</name>
<dbReference type="AlphaFoldDB" id="A0A166AQ69"/>
<dbReference type="InterPro" id="IPR040976">
    <property type="entry name" value="Pkinase_fungal"/>
</dbReference>